<dbReference type="InterPro" id="IPR003879">
    <property type="entry name" value="Butyrophylin_SPRY"/>
</dbReference>
<dbReference type="InterPro" id="IPR003877">
    <property type="entry name" value="SPRY_dom"/>
</dbReference>
<dbReference type="Ensembl" id="ENSGACT00000021962.1">
    <property type="protein sequence ID" value="ENSGACP00000021921.1"/>
    <property type="gene ID" value="ENSGACG00000016606.1"/>
</dbReference>
<dbReference type="PANTHER" id="PTHR25465:SF5">
    <property type="entry name" value="E3 UBIQUITIN_ISG15 LIGASE TRIM25-RELATED"/>
    <property type="match status" value="1"/>
</dbReference>
<dbReference type="InParanoid" id="G3PWD2"/>
<proteinExistence type="predicted"/>
<dbReference type="STRING" id="69293.ENSGACP00000021921"/>
<accession>G3PWD2</accession>
<dbReference type="Gene3D" id="2.60.120.920">
    <property type="match status" value="1"/>
</dbReference>
<dbReference type="GO" id="GO:0005737">
    <property type="term" value="C:cytoplasm"/>
    <property type="evidence" value="ECO:0007669"/>
    <property type="project" value="UniProtKB-ARBA"/>
</dbReference>
<evidence type="ECO:0000259" key="4">
    <source>
        <dbReference type="PROSITE" id="PS50188"/>
    </source>
</evidence>
<name>G3PWD2_GASAC</name>
<dbReference type="PRINTS" id="PR01407">
    <property type="entry name" value="BUTYPHLNCDUF"/>
</dbReference>
<dbReference type="InterPro" id="IPR001870">
    <property type="entry name" value="B30.2/SPRY"/>
</dbReference>
<dbReference type="PANTHER" id="PTHR25465">
    <property type="entry name" value="B-BOX DOMAIN CONTAINING"/>
    <property type="match status" value="1"/>
</dbReference>
<keyword evidence="2" id="KW-0863">Zinc-finger</keyword>
<dbReference type="OMA" id="NTAHREM"/>
<feature type="domain" description="B30.2/SPRY" evidence="4">
    <location>
        <begin position="1"/>
        <end position="171"/>
    </location>
</feature>
<dbReference type="GO" id="GO:0008270">
    <property type="term" value="F:zinc ion binding"/>
    <property type="evidence" value="ECO:0007669"/>
    <property type="project" value="UniProtKB-KW"/>
</dbReference>
<dbReference type="PROSITE" id="PS50188">
    <property type="entry name" value="B302_SPRY"/>
    <property type="match status" value="1"/>
</dbReference>
<evidence type="ECO:0000256" key="1">
    <source>
        <dbReference type="ARBA" id="ARBA00022723"/>
    </source>
</evidence>
<reference evidence="5" key="2">
    <citation type="submission" date="2024-04" db="UniProtKB">
        <authorList>
            <consortium name="Ensembl"/>
        </authorList>
    </citation>
    <scope>IDENTIFICATION</scope>
</reference>
<dbReference type="SMART" id="SM00589">
    <property type="entry name" value="PRY"/>
    <property type="match status" value="1"/>
</dbReference>
<dbReference type="Pfam" id="PF00622">
    <property type="entry name" value="SPRY"/>
    <property type="match status" value="1"/>
</dbReference>
<dbReference type="Pfam" id="PF13765">
    <property type="entry name" value="PRY"/>
    <property type="match status" value="1"/>
</dbReference>
<dbReference type="AlphaFoldDB" id="G3PWD2"/>
<dbReference type="InterPro" id="IPR043136">
    <property type="entry name" value="B30.2/SPRY_sf"/>
</dbReference>
<dbReference type="Bgee" id="ENSGACG00000016606">
    <property type="expression patterns" value="Expressed in camera-type eye"/>
</dbReference>
<sequence>DYCHLTLDPNTAHREMVLSEGNRKVELTDVVQDYPEHPDRFSHLYQVLSEAGLSGRCYWEVQFDGPVEIAVAYRDLGRSDYYAECAFGCNDKSWSLDMNRNGECFRHGDEEAAVVPQPRSSRVGVYLDHTAGRLTYYCVCDTALQLLHREQTAFTGPLYAGLWVIGSARLC</sequence>
<evidence type="ECO:0000256" key="3">
    <source>
        <dbReference type="ARBA" id="ARBA00022833"/>
    </source>
</evidence>
<keyword evidence="3" id="KW-0862">Zinc</keyword>
<evidence type="ECO:0000256" key="2">
    <source>
        <dbReference type="ARBA" id="ARBA00022771"/>
    </source>
</evidence>
<evidence type="ECO:0000313" key="5">
    <source>
        <dbReference type="Ensembl" id="ENSGACP00000021921.1"/>
    </source>
</evidence>
<dbReference type="InterPro" id="IPR006574">
    <property type="entry name" value="PRY"/>
</dbReference>
<keyword evidence="1" id="KW-0479">Metal-binding</keyword>
<dbReference type="InterPro" id="IPR051051">
    <property type="entry name" value="E3_ubiq-ligase_TRIM/RNF"/>
</dbReference>
<organism evidence="5">
    <name type="scientific">Gasterosteus aculeatus</name>
    <name type="common">Three-spined stickleback</name>
    <dbReference type="NCBI Taxonomy" id="69293"/>
    <lineage>
        <taxon>Eukaryota</taxon>
        <taxon>Metazoa</taxon>
        <taxon>Chordata</taxon>
        <taxon>Craniata</taxon>
        <taxon>Vertebrata</taxon>
        <taxon>Euteleostomi</taxon>
        <taxon>Actinopterygii</taxon>
        <taxon>Neopterygii</taxon>
        <taxon>Teleostei</taxon>
        <taxon>Neoteleostei</taxon>
        <taxon>Acanthomorphata</taxon>
        <taxon>Eupercaria</taxon>
        <taxon>Perciformes</taxon>
        <taxon>Cottioidei</taxon>
        <taxon>Gasterosteales</taxon>
        <taxon>Gasterosteidae</taxon>
        <taxon>Gasterosteus</taxon>
    </lineage>
</organism>
<dbReference type="SUPFAM" id="SSF49899">
    <property type="entry name" value="Concanavalin A-like lectins/glucanases"/>
    <property type="match status" value="1"/>
</dbReference>
<reference evidence="5" key="1">
    <citation type="submission" date="2006-01" db="EMBL/GenBank/DDBJ databases">
        <authorList>
            <person name="Lindblad-Toh K."/>
            <person name="Mauceli E."/>
            <person name="Grabherr M."/>
            <person name="Chang J.L."/>
            <person name="Lander E.S."/>
        </authorList>
    </citation>
    <scope>NUCLEOTIDE SEQUENCE [LARGE SCALE GENOMIC DNA]</scope>
</reference>
<dbReference type="InterPro" id="IPR013320">
    <property type="entry name" value="ConA-like_dom_sf"/>
</dbReference>
<protein>
    <recommendedName>
        <fullName evidence="4">B30.2/SPRY domain-containing protein</fullName>
    </recommendedName>
</protein>
<dbReference type="eggNOG" id="ENOG502SMTC">
    <property type="taxonomic scope" value="Eukaryota"/>
</dbReference>